<protein>
    <submittedName>
        <fullName evidence="2">Uncharacterized protein</fullName>
    </submittedName>
</protein>
<proteinExistence type="predicted"/>
<accession>A0A5T1T5S7</accession>
<gene>
    <name evidence="2" type="ORF">DR713_09070</name>
</gene>
<evidence type="ECO:0000313" key="2">
    <source>
        <dbReference type="EMBL" id="EAL5700391.1"/>
    </source>
</evidence>
<organism evidence="2">
    <name type="scientific">Campylobacter jejuni</name>
    <dbReference type="NCBI Taxonomy" id="197"/>
    <lineage>
        <taxon>Bacteria</taxon>
        <taxon>Pseudomonadati</taxon>
        <taxon>Campylobacterota</taxon>
        <taxon>Epsilonproteobacteria</taxon>
        <taxon>Campylobacterales</taxon>
        <taxon>Campylobacteraceae</taxon>
        <taxon>Campylobacter</taxon>
    </lineage>
</organism>
<keyword evidence="1" id="KW-1133">Transmembrane helix</keyword>
<comment type="caution">
    <text evidence="2">The sequence shown here is derived from an EMBL/GenBank/DDBJ whole genome shotgun (WGS) entry which is preliminary data.</text>
</comment>
<name>A0A5T1T5S7_CAMJU</name>
<keyword evidence="1" id="KW-0472">Membrane</keyword>
<reference evidence="2" key="1">
    <citation type="submission" date="2018-07" db="EMBL/GenBank/DDBJ databases">
        <authorList>
            <consortium name="PulseNet: The National Subtyping Network for Foodborne Disease Surveillance"/>
            <person name="Tarr C.L."/>
            <person name="Trees E."/>
            <person name="Katz L.S."/>
            <person name="Carleton-Romer H.A."/>
            <person name="Stroika S."/>
            <person name="Kucerova Z."/>
            <person name="Roache K.F."/>
            <person name="Sabol A.L."/>
            <person name="Besser J."/>
            <person name="Gerner-Smidt P."/>
        </authorList>
    </citation>
    <scope>NUCLEOTIDE SEQUENCE</scope>
    <source>
        <strain evidence="2">PNUSAC005012</strain>
    </source>
</reference>
<feature type="transmembrane region" description="Helical" evidence="1">
    <location>
        <begin position="6"/>
        <end position="25"/>
    </location>
</feature>
<evidence type="ECO:0000256" key="1">
    <source>
        <dbReference type="SAM" id="Phobius"/>
    </source>
</evidence>
<dbReference type="AlphaFoldDB" id="A0A5T1T5S7"/>
<sequence>IIDFFLVIDFIFHIIKLILINIRIFKNLLFDFRKYFFIIHSQNEKSKKYFLILFFVKKSFFVF</sequence>
<dbReference type="EMBL" id="AACPJH010000062">
    <property type="protein sequence ID" value="EAL5700391.1"/>
    <property type="molecule type" value="Genomic_DNA"/>
</dbReference>
<feature type="non-terminal residue" evidence="2">
    <location>
        <position position="1"/>
    </location>
</feature>
<keyword evidence="1" id="KW-0812">Transmembrane</keyword>